<comment type="caution">
    <text evidence="3">The sequence shown here is derived from an EMBL/GenBank/DDBJ whole genome shotgun (WGS) entry which is preliminary data.</text>
</comment>
<reference evidence="3" key="1">
    <citation type="journal article" date="2020" name="mSystems">
        <title>Genome- and Community-Level Interaction Insights into Carbon Utilization and Element Cycling Functions of Hydrothermarchaeota in Hydrothermal Sediment.</title>
        <authorList>
            <person name="Zhou Z."/>
            <person name="Liu Y."/>
            <person name="Xu W."/>
            <person name="Pan J."/>
            <person name="Luo Z.H."/>
            <person name="Li M."/>
        </authorList>
    </citation>
    <scope>NUCLEOTIDE SEQUENCE [LARGE SCALE GENOMIC DNA]</scope>
    <source>
        <strain evidence="3">SpSt-413</strain>
    </source>
</reference>
<name>A0A7C3W7X2_9BACT</name>
<gene>
    <name evidence="3" type="ORF">ENR59_00550</name>
</gene>
<accession>A0A7C3W7X2</accession>
<dbReference type="InterPro" id="IPR046342">
    <property type="entry name" value="CBS_dom_sf"/>
</dbReference>
<keyword evidence="1" id="KW-0129">CBS domain</keyword>
<feature type="domain" description="CBS" evidence="2">
    <location>
        <begin position="102"/>
        <end position="158"/>
    </location>
</feature>
<dbReference type="AlphaFoldDB" id="A0A7C3W7X2"/>
<evidence type="ECO:0000313" key="3">
    <source>
        <dbReference type="EMBL" id="HGG91426.1"/>
    </source>
</evidence>
<dbReference type="SUPFAM" id="SSF54631">
    <property type="entry name" value="CBS-domain pair"/>
    <property type="match status" value="1"/>
</dbReference>
<evidence type="ECO:0000256" key="1">
    <source>
        <dbReference type="PROSITE-ProRule" id="PRU00703"/>
    </source>
</evidence>
<dbReference type="Gene3D" id="3.10.580.10">
    <property type="entry name" value="CBS-domain"/>
    <property type="match status" value="1"/>
</dbReference>
<dbReference type="PROSITE" id="PS51371">
    <property type="entry name" value="CBS"/>
    <property type="match status" value="1"/>
</dbReference>
<dbReference type="SMART" id="SM00116">
    <property type="entry name" value="CBS"/>
    <property type="match status" value="2"/>
</dbReference>
<protein>
    <submittedName>
        <fullName evidence="3">CBS domain-containing protein</fullName>
    </submittedName>
</protein>
<dbReference type="Pfam" id="PF00571">
    <property type="entry name" value="CBS"/>
    <property type="match status" value="2"/>
</dbReference>
<organism evidence="3">
    <name type="scientific">Fundidesulfovibrio putealis</name>
    <dbReference type="NCBI Taxonomy" id="270496"/>
    <lineage>
        <taxon>Bacteria</taxon>
        <taxon>Pseudomonadati</taxon>
        <taxon>Thermodesulfobacteriota</taxon>
        <taxon>Desulfovibrionia</taxon>
        <taxon>Desulfovibrionales</taxon>
        <taxon>Desulfovibrionaceae</taxon>
        <taxon>Fundidesulfovibrio</taxon>
    </lineage>
</organism>
<sequence length="158" mass="17634">MLLRERAWDVMHTDVVTVLETESLRDVAVKLRKAMKTNPEKACAVVLSANGEFKGAVTAWWLLLYTEQCALEDSVKLGSGSDFETSFRTVCRKCFSRRAGEVVELDVPLVKPQDPLAAVLEAMLSSRRRWAVVMEGGRVLGVIAAEDVFMQLEWSADE</sequence>
<proteinExistence type="predicted"/>
<dbReference type="InterPro" id="IPR000644">
    <property type="entry name" value="CBS_dom"/>
</dbReference>
<dbReference type="EMBL" id="DSRP01000040">
    <property type="protein sequence ID" value="HGG91426.1"/>
    <property type="molecule type" value="Genomic_DNA"/>
</dbReference>
<evidence type="ECO:0000259" key="2">
    <source>
        <dbReference type="PROSITE" id="PS51371"/>
    </source>
</evidence>